<organism evidence="1 2">
    <name type="scientific">Herbaspirillum rubrisubalbicans</name>
    <dbReference type="NCBI Taxonomy" id="80842"/>
    <lineage>
        <taxon>Bacteria</taxon>
        <taxon>Pseudomonadati</taxon>
        <taxon>Pseudomonadota</taxon>
        <taxon>Betaproteobacteria</taxon>
        <taxon>Burkholderiales</taxon>
        <taxon>Oxalobacteraceae</taxon>
        <taxon>Herbaspirillum</taxon>
    </lineage>
</organism>
<gene>
    <name evidence="1" type="ORF">RC54_11540</name>
</gene>
<sequence length="118" mass="13464">MIELSPEQYQQFLESDTQHFIAAAADQYLAAHEEMRSDPGRAEVVERMRTAFERGRAIGFTSTSHLLYMMTLEAGAPGLFGDELIRCYLSKPGATPEQRLDDFDAIFTNELQRMKEKK</sequence>
<evidence type="ECO:0000313" key="2">
    <source>
        <dbReference type="Proteomes" id="UP000269199"/>
    </source>
</evidence>
<evidence type="ECO:0000313" key="1">
    <source>
        <dbReference type="EMBL" id="AYR24428.1"/>
    </source>
</evidence>
<dbReference type="EMBL" id="CP024996">
    <property type="protein sequence ID" value="AYR24428.1"/>
    <property type="molecule type" value="Genomic_DNA"/>
</dbReference>
<dbReference type="AlphaFoldDB" id="A0AAD0XHD6"/>
<dbReference type="RefSeq" id="WP_061789155.1">
    <property type="nucleotide sequence ID" value="NZ_CP024996.1"/>
</dbReference>
<reference evidence="1 2" key="1">
    <citation type="submission" date="2017-11" db="EMBL/GenBank/DDBJ databases">
        <title>Complete genome sequence of Herbaspirillum rubrisubalbicans DSM 11543.</title>
        <authorList>
            <person name="Chen M."/>
            <person name="An Q."/>
        </authorList>
    </citation>
    <scope>NUCLEOTIDE SEQUENCE [LARGE SCALE GENOMIC DNA]</scope>
    <source>
        <strain evidence="1 2">DSM 11543</strain>
    </source>
</reference>
<proteinExistence type="predicted"/>
<dbReference type="Proteomes" id="UP000269199">
    <property type="component" value="Chromosome"/>
</dbReference>
<accession>A0AAD0XHD6</accession>
<protein>
    <submittedName>
        <fullName evidence="1">Uncharacterized protein</fullName>
    </submittedName>
</protein>
<name>A0AAD0XHD6_9BURK</name>